<dbReference type="InterPro" id="IPR027373">
    <property type="entry name" value="RHH_dom"/>
</dbReference>
<dbReference type="RefSeq" id="WP_018385651.1">
    <property type="nucleotide sequence ID" value="NZ_LLZU01000010.1"/>
</dbReference>
<dbReference type="eggNOG" id="ENOG5032NFP">
    <property type="taxonomic scope" value="Bacteria"/>
</dbReference>
<reference evidence="2 3" key="1">
    <citation type="submission" date="2015-10" db="EMBL/GenBank/DDBJ databases">
        <title>Draft genome sequence of pyrrolomycin-producing Streptomyces vitaminophilus.</title>
        <authorList>
            <person name="Graham D.E."/>
            <person name="Mahan K.M."/>
            <person name="Klingeman D.M."/>
            <person name="Hettich R.L."/>
            <person name="Parry R.J."/>
        </authorList>
    </citation>
    <scope>NUCLEOTIDE SEQUENCE [LARGE SCALE GENOMIC DNA]</scope>
    <source>
        <strain evidence="2 3">ATCC 31673</strain>
    </source>
</reference>
<comment type="caution">
    <text evidence="2">The sequence shown here is derived from an EMBL/GenBank/DDBJ whole genome shotgun (WGS) entry which is preliminary data.</text>
</comment>
<sequence length="71" mass="8229">MSKHVTIRLDEEFLERLKARAAEQGTTVTALITEVTKRELDENRDRFLAAAAEFNTEENWAYVQRRFGPST</sequence>
<keyword evidence="3" id="KW-1185">Reference proteome</keyword>
<proteinExistence type="predicted"/>
<evidence type="ECO:0000313" key="3">
    <source>
        <dbReference type="Proteomes" id="UP000050867"/>
    </source>
</evidence>
<evidence type="ECO:0000259" key="1">
    <source>
        <dbReference type="Pfam" id="PF13467"/>
    </source>
</evidence>
<accession>A0A0T6LUP2</accession>
<dbReference type="GO" id="GO:0006355">
    <property type="term" value="P:regulation of DNA-templated transcription"/>
    <property type="evidence" value="ECO:0007669"/>
    <property type="project" value="InterPro"/>
</dbReference>
<feature type="domain" description="Ribbon-helix-helix" evidence="1">
    <location>
        <begin position="6"/>
        <end position="51"/>
    </location>
</feature>
<dbReference type="Pfam" id="PF13467">
    <property type="entry name" value="RHH_4"/>
    <property type="match status" value="1"/>
</dbReference>
<dbReference type="SUPFAM" id="SSF47598">
    <property type="entry name" value="Ribbon-helix-helix"/>
    <property type="match status" value="1"/>
</dbReference>
<name>A0A0T6LUP2_WENVI</name>
<dbReference type="EMBL" id="LLZU01000010">
    <property type="protein sequence ID" value="KRV49728.1"/>
    <property type="molecule type" value="Genomic_DNA"/>
</dbReference>
<organism evidence="2 3">
    <name type="scientific">Wenjunlia vitaminophila</name>
    <name type="common">Streptomyces vitaminophilus</name>
    <dbReference type="NCBI Taxonomy" id="76728"/>
    <lineage>
        <taxon>Bacteria</taxon>
        <taxon>Bacillati</taxon>
        <taxon>Actinomycetota</taxon>
        <taxon>Actinomycetes</taxon>
        <taxon>Kitasatosporales</taxon>
        <taxon>Streptomycetaceae</taxon>
        <taxon>Wenjunlia</taxon>
    </lineage>
</organism>
<protein>
    <recommendedName>
        <fullName evidence="1">Ribbon-helix-helix domain-containing protein</fullName>
    </recommendedName>
</protein>
<evidence type="ECO:0000313" key="2">
    <source>
        <dbReference type="EMBL" id="KRV49728.1"/>
    </source>
</evidence>
<dbReference type="AlphaFoldDB" id="A0A0T6LUP2"/>
<dbReference type="InterPro" id="IPR010985">
    <property type="entry name" value="Ribbon_hlx_hlx"/>
</dbReference>
<gene>
    <name evidence="2" type="ORF">AQ490_18660</name>
</gene>
<dbReference type="OrthoDB" id="3855043at2"/>
<dbReference type="Proteomes" id="UP000050867">
    <property type="component" value="Unassembled WGS sequence"/>
</dbReference>